<organism evidence="1 2">
    <name type="scientific">Linum tenue</name>
    <dbReference type="NCBI Taxonomy" id="586396"/>
    <lineage>
        <taxon>Eukaryota</taxon>
        <taxon>Viridiplantae</taxon>
        <taxon>Streptophyta</taxon>
        <taxon>Embryophyta</taxon>
        <taxon>Tracheophyta</taxon>
        <taxon>Spermatophyta</taxon>
        <taxon>Magnoliopsida</taxon>
        <taxon>eudicotyledons</taxon>
        <taxon>Gunneridae</taxon>
        <taxon>Pentapetalae</taxon>
        <taxon>rosids</taxon>
        <taxon>fabids</taxon>
        <taxon>Malpighiales</taxon>
        <taxon>Linaceae</taxon>
        <taxon>Linum</taxon>
    </lineage>
</organism>
<reference evidence="1" key="1">
    <citation type="submission" date="2022-08" db="EMBL/GenBank/DDBJ databases">
        <authorList>
            <person name="Gutierrez-Valencia J."/>
        </authorList>
    </citation>
    <scope>NUCLEOTIDE SEQUENCE</scope>
</reference>
<protein>
    <recommendedName>
        <fullName evidence="3">Cytochrome P450</fullName>
    </recommendedName>
</protein>
<name>A0AAV0JX65_9ROSI</name>
<dbReference type="GO" id="GO:0005506">
    <property type="term" value="F:iron ion binding"/>
    <property type="evidence" value="ECO:0007669"/>
    <property type="project" value="InterPro"/>
</dbReference>
<dbReference type="Gene3D" id="1.10.630.10">
    <property type="entry name" value="Cytochrome P450"/>
    <property type="match status" value="1"/>
</dbReference>
<dbReference type="AlphaFoldDB" id="A0AAV0JX65"/>
<dbReference type="PANTHER" id="PTHR47951">
    <property type="entry name" value="OS08G0547900 PROTEIN"/>
    <property type="match status" value="1"/>
</dbReference>
<dbReference type="GO" id="GO:0016705">
    <property type="term" value="F:oxidoreductase activity, acting on paired donors, with incorporation or reduction of molecular oxygen"/>
    <property type="evidence" value="ECO:0007669"/>
    <property type="project" value="InterPro"/>
</dbReference>
<dbReference type="GO" id="GO:0004497">
    <property type="term" value="F:monooxygenase activity"/>
    <property type="evidence" value="ECO:0007669"/>
    <property type="project" value="InterPro"/>
</dbReference>
<proteinExistence type="predicted"/>
<evidence type="ECO:0000313" key="1">
    <source>
        <dbReference type="EMBL" id="CAI0413839.1"/>
    </source>
</evidence>
<comment type="caution">
    <text evidence="1">The sequence shown here is derived from an EMBL/GenBank/DDBJ whole genome shotgun (WGS) entry which is preliminary data.</text>
</comment>
<dbReference type="PANTHER" id="PTHR47951:SF7">
    <property type="entry name" value="FLAVONOID 3',5'-HYDROXYLASE-LIKE ISOFORM X1"/>
    <property type="match status" value="1"/>
</dbReference>
<dbReference type="GO" id="GO:0020037">
    <property type="term" value="F:heme binding"/>
    <property type="evidence" value="ECO:0007669"/>
    <property type="project" value="InterPro"/>
</dbReference>
<gene>
    <name evidence="1" type="ORF">LITE_LOCUS16092</name>
</gene>
<keyword evidence="2" id="KW-1185">Reference proteome</keyword>
<sequence length="155" mass="17486">MYGVASREECYGLRKHQVRNSVKEVYKRCSGAALDFGEIAFKTTANAILSMLWGGVAGNHEGFYGELRELESEMLMLMGAPNVSDFIPALRRVCPAQRLAVNTIKYELATLLHSFDWKLPLETELELSDKFGFVIKKMNPLVLVPTPRLSNLELY</sequence>
<dbReference type="EMBL" id="CAMGYJ010000005">
    <property type="protein sequence ID" value="CAI0413839.1"/>
    <property type="molecule type" value="Genomic_DNA"/>
</dbReference>
<evidence type="ECO:0000313" key="2">
    <source>
        <dbReference type="Proteomes" id="UP001154282"/>
    </source>
</evidence>
<dbReference type="Proteomes" id="UP001154282">
    <property type="component" value="Unassembled WGS sequence"/>
</dbReference>
<dbReference type="SUPFAM" id="SSF48264">
    <property type="entry name" value="Cytochrome P450"/>
    <property type="match status" value="1"/>
</dbReference>
<accession>A0AAV0JX65</accession>
<evidence type="ECO:0008006" key="3">
    <source>
        <dbReference type="Google" id="ProtNLM"/>
    </source>
</evidence>
<dbReference type="InterPro" id="IPR036396">
    <property type="entry name" value="Cyt_P450_sf"/>
</dbReference>